<protein>
    <submittedName>
        <fullName evidence="6">ATP-binding protein PRP16</fullName>
    </submittedName>
</protein>
<keyword evidence="4 6" id="KW-0067">ATP-binding</keyword>
<dbReference type="AlphaFoldDB" id="A0A8H5PWU1"/>
<keyword evidence="1" id="KW-0547">Nucleotide-binding</keyword>
<gene>
    <name evidence="6" type="ORF">FPCIR_1028</name>
</gene>
<evidence type="ECO:0000313" key="7">
    <source>
        <dbReference type="Proteomes" id="UP000546213"/>
    </source>
</evidence>
<feature type="domain" description="Helicase-associated" evidence="5">
    <location>
        <begin position="29"/>
        <end position="122"/>
    </location>
</feature>
<evidence type="ECO:0000256" key="3">
    <source>
        <dbReference type="ARBA" id="ARBA00022806"/>
    </source>
</evidence>
<dbReference type="GO" id="GO:0016787">
    <property type="term" value="F:hydrolase activity"/>
    <property type="evidence" value="ECO:0007669"/>
    <property type="project" value="UniProtKB-KW"/>
</dbReference>
<proteinExistence type="predicted"/>
<dbReference type="OrthoDB" id="10253254at2759"/>
<dbReference type="GO" id="GO:0003723">
    <property type="term" value="F:RNA binding"/>
    <property type="evidence" value="ECO:0007669"/>
    <property type="project" value="TreeGrafter"/>
</dbReference>
<reference evidence="6 7" key="1">
    <citation type="submission" date="2020-05" db="EMBL/GenBank/DDBJ databases">
        <title>Identification and distribution of gene clusters putatively required for synthesis of sphingolipid metabolism inhibitors in phylogenetically diverse species of the filamentous fungus Fusarium.</title>
        <authorList>
            <person name="Kim H.-S."/>
            <person name="Busman M."/>
            <person name="Brown D.W."/>
            <person name="Divon H."/>
            <person name="Uhlig S."/>
            <person name="Proctor R.H."/>
        </authorList>
    </citation>
    <scope>NUCLEOTIDE SEQUENCE [LARGE SCALE GENOMIC DNA]</scope>
    <source>
        <strain evidence="6 7">NRRL 36939</strain>
    </source>
</reference>
<dbReference type="SUPFAM" id="SSF52540">
    <property type="entry name" value="P-loop containing nucleoside triphosphate hydrolases"/>
    <property type="match status" value="1"/>
</dbReference>
<dbReference type="Gene3D" id="1.20.120.1080">
    <property type="match status" value="1"/>
</dbReference>
<dbReference type="Proteomes" id="UP000546213">
    <property type="component" value="Unassembled WGS sequence"/>
</dbReference>
<dbReference type="GO" id="GO:0005524">
    <property type="term" value="F:ATP binding"/>
    <property type="evidence" value="ECO:0007669"/>
    <property type="project" value="UniProtKB-KW"/>
</dbReference>
<dbReference type="InterPro" id="IPR027417">
    <property type="entry name" value="P-loop_NTPase"/>
</dbReference>
<keyword evidence="2" id="KW-0378">Hydrolase</keyword>
<name>A0A8H5PWU1_9HYPO</name>
<evidence type="ECO:0000256" key="4">
    <source>
        <dbReference type="ARBA" id="ARBA00022840"/>
    </source>
</evidence>
<sequence>MVLLLKALGFHDVVNFDFVDPPHPEPIFRVFEDLLDMARGSVDEDGSITTKCKMAAKLPIHPAWYNAFAEALSFGCSDEMITIAAAESTQQSMFLRPRPFRYTANLAHQRFSCPVSDQIGLMNAFHAYIRAKNQFQTLMGKAAADKAVDEWCAHAFLNRGVLEEVHRLRQQLKESFHNLFAQEPAVSDFQSSEYDTNIRKALARSFFCRSAIRDSGGTDWYKTVHENWPAGLDPDSSLVGCRHEWVIYGGFSYNAYQYLSSLTAVDPKWLIDLDYFQDANLAKRGDGRLKQPQVFHSLAKAREVQKGNTPA</sequence>
<evidence type="ECO:0000256" key="1">
    <source>
        <dbReference type="ARBA" id="ARBA00022741"/>
    </source>
</evidence>
<dbReference type="PANTHER" id="PTHR18934:SF99">
    <property type="entry name" value="ATP-DEPENDENT RNA HELICASE DHX37-RELATED"/>
    <property type="match status" value="1"/>
</dbReference>
<keyword evidence="7" id="KW-1185">Reference proteome</keyword>
<dbReference type="SMART" id="SM00847">
    <property type="entry name" value="HA2"/>
    <property type="match status" value="1"/>
</dbReference>
<dbReference type="PANTHER" id="PTHR18934">
    <property type="entry name" value="ATP-DEPENDENT RNA HELICASE"/>
    <property type="match status" value="1"/>
</dbReference>
<evidence type="ECO:0000256" key="2">
    <source>
        <dbReference type="ARBA" id="ARBA00022801"/>
    </source>
</evidence>
<comment type="caution">
    <text evidence="6">The sequence shown here is derived from an EMBL/GenBank/DDBJ whole genome shotgun (WGS) entry which is preliminary data.</text>
</comment>
<dbReference type="InterPro" id="IPR007502">
    <property type="entry name" value="Helicase-assoc_dom"/>
</dbReference>
<keyword evidence="3" id="KW-0347">Helicase</keyword>
<dbReference type="EMBL" id="JAAOAS010000020">
    <property type="protein sequence ID" value="KAF5604094.1"/>
    <property type="molecule type" value="Genomic_DNA"/>
</dbReference>
<organism evidence="6 7">
    <name type="scientific">Fusarium pseudocircinatum</name>
    <dbReference type="NCBI Taxonomy" id="56676"/>
    <lineage>
        <taxon>Eukaryota</taxon>
        <taxon>Fungi</taxon>
        <taxon>Dikarya</taxon>
        <taxon>Ascomycota</taxon>
        <taxon>Pezizomycotina</taxon>
        <taxon>Sordariomycetes</taxon>
        <taxon>Hypocreomycetidae</taxon>
        <taxon>Hypocreales</taxon>
        <taxon>Nectriaceae</taxon>
        <taxon>Fusarium</taxon>
        <taxon>Fusarium fujikuroi species complex</taxon>
    </lineage>
</organism>
<accession>A0A8H5PWU1</accession>
<dbReference type="GO" id="GO:0004386">
    <property type="term" value="F:helicase activity"/>
    <property type="evidence" value="ECO:0007669"/>
    <property type="project" value="UniProtKB-KW"/>
</dbReference>
<evidence type="ECO:0000259" key="5">
    <source>
        <dbReference type="SMART" id="SM00847"/>
    </source>
</evidence>
<evidence type="ECO:0000313" key="6">
    <source>
        <dbReference type="EMBL" id="KAF5604094.1"/>
    </source>
</evidence>